<reference evidence="6" key="1">
    <citation type="journal article" date="2017" name="bioRxiv">
        <title>Conservation of a gene cluster reveals novel cercosporin biosynthetic mechanisms and extends production to the genus Colletotrichum.</title>
        <authorList>
            <person name="de Jonge R."/>
            <person name="Ebert M.K."/>
            <person name="Huitt-Roehl C.R."/>
            <person name="Pal P."/>
            <person name="Suttle J.C."/>
            <person name="Spanner R.E."/>
            <person name="Neubauer J.D."/>
            <person name="Jurick W.M.II."/>
            <person name="Stott K.A."/>
            <person name="Secor G.A."/>
            <person name="Thomma B.P.H.J."/>
            <person name="Van de Peer Y."/>
            <person name="Townsend C.A."/>
            <person name="Bolton M.D."/>
        </authorList>
    </citation>
    <scope>NUCLEOTIDE SEQUENCE [LARGE SCALE GENOMIC DNA]</scope>
    <source>
        <strain evidence="6">CBS538.71</strain>
    </source>
</reference>
<keyword evidence="2" id="KW-0456">Lyase</keyword>
<evidence type="ECO:0000256" key="2">
    <source>
        <dbReference type="ARBA" id="ARBA00023239"/>
    </source>
</evidence>
<dbReference type="Gene3D" id="3.10.490.10">
    <property type="entry name" value="Gamma-glutamyl cyclotransferase-like"/>
    <property type="match status" value="1"/>
</dbReference>
<dbReference type="EC" id="4.3.2.9" evidence="1"/>
<keyword evidence="6" id="KW-1185">Reference proteome</keyword>
<dbReference type="GO" id="GO:0003839">
    <property type="term" value="F:gamma-glutamylcyclotransferase activity"/>
    <property type="evidence" value="ECO:0007669"/>
    <property type="project" value="UniProtKB-EC"/>
</dbReference>
<evidence type="ECO:0000256" key="1">
    <source>
        <dbReference type="ARBA" id="ARBA00012346"/>
    </source>
</evidence>
<evidence type="ECO:0000256" key="4">
    <source>
        <dbReference type="PIRSR" id="PIRSR617939-2"/>
    </source>
</evidence>
<evidence type="ECO:0000313" key="5">
    <source>
        <dbReference type="EMBL" id="PPJ58517.1"/>
    </source>
</evidence>
<feature type="binding site" evidence="4">
    <location>
        <begin position="36"/>
        <end position="41"/>
    </location>
    <ligand>
        <name>substrate</name>
    </ligand>
</feature>
<evidence type="ECO:0000313" key="6">
    <source>
        <dbReference type="Proteomes" id="UP000237631"/>
    </source>
</evidence>
<evidence type="ECO:0000256" key="3">
    <source>
        <dbReference type="PIRSR" id="PIRSR617939-1"/>
    </source>
</evidence>
<dbReference type="CDD" id="cd06661">
    <property type="entry name" value="GGCT_like"/>
    <property type="match status" value="1"/>
</dbReference>
<dbReference type="OrthoDB" id="2924818at2759"/>
<dbReference type="EMBL" id="PNEN01000454">
    <property type="protein sequence ID" value="PPJ58517.1"/>
    <property type="molecule type" value="Genomic_DNA"/>
</dbReference>
<dbReference type="InterPro" id="IPR017939">
    <property type="entry name" value="G-Glutamylcylcotransferase"/>
</dbReference>
<dbReference type="STRING" id="357750.A0A2S6CFM3"/>
<gene>
    <name evidence="5" type="ORF">CBER1_07161</name>
</gene>
<comment type="caution">
    <text evidence="5">The sequence shown here is derived from an EMBL/GenBank/DDBJ whole genome shotgun (WGS) entry which is preliminary data.</text>
</comment>
<feature type="active site" description="Proton acceptor" evidence="3">
    <location>
        <position position="118"/>
    </location>
</feature>
<accession>A0A2S6CFM3</accession>
<name>A0A2S6CFM3_9PEZI</name>
<proteinExistence type="predicted"/>
<dbReference type="SUPFAM" id="SSF110857">
    <property type="entry name" value="Gamma-glutamyl cyclotransferase-like"/>
    <property type="match status" value="1"/>
</dbReference>
<organism evidence="5 6">
    <name type="scientific">Cercospora berteroae</name>
    <dbReference type="NCBI Taxonomy" id="357750"/>
    <lineage>
        <taxon>Eukaryota</taxon>
        <taxon>Fungi</taxon>
        <taxon>Dikarya</taxon>
        <taxon>Ascomycota</taxon>
        <taxon>Pezizomycotina</taxon>
        <taxon>Dothideomycetes</taxon>
        <taxon>Dothideomycetidae</taxon>
        <taxon>Mycosphaerellales</taxon>
        <taxon>Mycosphaerellaceae</taxon>
        <taxon>Cercospora</taxon>
    </lineage>
</organism>
<sequence>MDIPTSSTLHLKLSLSHRSSIPSNDIMTTAHQRTIYFGYGSNLWLHQMRQRCPTSKYLGIARLKGYKWIIYDRGYVNIVELSEEEKMVANDKHDYSKEVWGLVYRLEPKDERRLDVNEGVAHGAYSKEWIECEFWTTSSERAVREDTAHSLSYVDEGRPDTSKKPGKADMLVYINRENVREGKIKEEYVYRMNKGIGDAVKEGVPKEYVEQVLREWIPDVEDERVREVARRQALEFEDEI</sequence>
<dbReference type="PANTHER" id="PTHR12935:SF0">
    <property type="entry name" value="GAMMA-GLUTAMYLCYCLOTRANSFERASE"/>
    <property type="match status" value="1"/>
</dbReference>
<dbReference type="InterPro" id="IPR036568">
    <property type="entry name" value="GGCT-like_sf"/>
</dbReference>
<dbReference type="AlphaFoldDB" id="A0A2S6CFM3"/>
<protein>
    <recommendedName>
        <fullName evidence="1">gamma-glutamylcyclotransferase</fullName>
        <ecNumber evidence="1">4.3.2.9</ecNumber>
    </recommendedName>
</protein>
<dbReference type="PANTHER" id="PTHR12935">
    <property type="entry name" value="GAMMA-GLUTAMYLCYCLOTRANSFERASE"/>
    <property type="match status" value="1"/>
</dbReference>
<dbReference type="InterPro" id="IPR013024">
    <property type="entry name" value="GGCT-like"/>
</dbReference>
<dbReference type="Proteomes" id="UP000237631">
    <property type="component" value="Unassembled WGS sequence"/>
</dbReference>